<proteinExistence type="predicted"/>
<evidence type="ECO:0000313" key="3">
    <source>
        <dbReference type="EMBL" id="GEL11641.1"/>
    </source>
</evidence>
<dbReference type="EMBL" id="FNEO01000006">
    <property type="protein sequence ID" value="SDJ71899.1"/>
    <property type="molecule type" value="Genomic_DNA"/>
</dbReference>
<dbReference type="STRING" id="551990.SAMN05192550_2647"/>
<sequence length="747" mass="87932">MIHKIELKRVNTFENLVEVTDLSKVNFFFGSNGSGKSTLAKLLHNESLSSFEKDKKFEHCKVLGYDSHRDEIIVFDEKYVERNFISNTELSGVFTLNEGNKDIDDKIEAKQKEIKKLDSYFEILASREKKIKKALNDKLDDLKKNCWWERNSFDTFYEIELEYSRSKDNHLKNVKDYLPLDAASKKLTLENLSSRYKDLFEVKRKKIEVKISSQFCEKLKEIENEIIPLMEEVITTNKEVDIAELIESLGIRKWVEEGRNYILEGKENICPFCQSETYDDNLKQRFEEYFNKTYQEKIDKLKSLKETYISTFKLLLENVNEVSKVYNKDNKTTDFHKECSDLLADNIKKFERKLGYSNEIIEFFDVSNFNPELEIINDEIEENNEKIVDFQKNKEQLVEDVWNYLAKESENYITEYDNYEKRIIVLLNKLHSLTSHFEQSEKTIKEEIEELKLLTVSTDEAVKAINGILKSCGFDNFTIEEKESSNNISRYILKRQNSTETEVFKTLSEGEKNFIAFLYFYQLVLGTKDKDSELRKRIIVIDDPVSSLDSQVLFVVSTLIHSLIKYSATDRNQFENPNINQVFILSHNLYFYKEVSFKQRPICKKKAHFSVSKHNSKSGIEYKGDETFVHNDYMLLWKSIKVLKDSNDKVFNITIGNSMRRIIESYVNFIGLGKSHWDSIKNLDVTDPIYPICSALISEINDVSHKSLPFDDLYYQRIVNEEPDKLFTAFEMIFKNIGEEHYKMMMN</sequence>
<dbReference type="Proteomes" id="UP000321579">
    <property type="component" value="Unassembled WGS sequence"/>
</dbReference>
<reference evidence="5 7" key="3">
    <citation type="submission" date="2016-10" db="EMBL/GenBank/DDBJ databases">
        <authorList>
            <person name="Varghese N."/>
            <person name="Submissions S."/>
        </authorList>
    </citation>
    <scope>NUCLEOTIDE SEQUENCE [LARGE SCALE GENOMIC DNA]</scope>
    <source>
        <strain evidence="5 7">Gm-149</strain>
    </source>
</reference>
<comment type="caution">
    <text evidence="4">The sequence shown here is derived from an EMBL/GenBank/DDBJ whole genome shotgun (WGS) entry which is preliminary data.</text>
</comment>
<name>A0A1B9DKU4_9FLAO</name>
<dbReference type="SUPFAM" id="SSF52540">
    <property type="entry name" value="P-loop containing nucleoside triphosphate hydrolases"/>
    <property type="match status" value="1"/>
</dbReference>
<evidence type="ECO:0000313" key="4">
    <source>
        <dbReference type="EMBL" id="OCB70318.1"/>
    </source>
</evidence>
<dbReference type="Pfam" id="PF13166">
    <property type="entry name" value="AAA_13"/>
    <property type="match status" value="1"/>
</dbReference>
<dbReference type="OrthoDB" id="9795565at2"/>
<feature type="domain" description="Protein CR006 P-loop" evidence="2">
    <location>
        <begin position="15"/>
        <end position="729"/>
    </location>
</feature>
<dbReference type="AlphaFoldDB" id="A0A1B9DKU4"/>
<dbReference type="EMBL" id="LVEO01000022">
    <property type="protein sequence ID" value="OCB70318.1"/>
    <property type="molecule type" value="Genomic_DNA"/>
</dbReference>
<gene>
    <name evidence="4" type="ORF">FBGL_12175</name>
    <name evidence="3" type="ORF">FGL01_23800</name>
    <name evidence="5" type="ORF">SAMN05192550_2647</name>
</gene>
<dbReference type="InterPro" id="IPR026866">
    <property type="entry name" value="CR006_AAA"/>
</dbReference>
<dbReference type="PANTHER" id="PTHR32114:SF2">
    <property type="entry name" value="ABC TRANSPORTER ABCH.3"/>
    <property type="match status" value="1"/>
</dbReference>
<dbReference type="Proteomes" id="UP000093226">
    <property type="component" value="Unassembled WGS sequence"/>
</dbReference>
<keyword evidence="7" id="KW-1185">Reference proteome</keyword>
<organism evidence="4 6">
    <name type="scientific">Flavobacterium glycines</name>
    <dbReference type="NCBI Taxonomy" id="551990"/>
    <lineage>
        <taxon>Bacteria</taxon>
        <taxon>Pseudomonadati</taxon>
        <taxon>Bacteroidota</taxon>
        <taxon>Flavobacteriia</taxon>
        <taxon>Flavobacteriales</taxon>
        <taxon>Flavobacteriaceae</taxon>
        <taxon>Flavobacterium</taxon>
    </lineage>
</organism>
<feature type="coiled-coil region" evidence="1">
    <location>
        <begin position="373"/>
        <end position="400"/>
    </location>
</feature>
<keyword evidence="1" id="KW-0175">Coiled coil</keyword>
<reference evidence="6" key="1">
    <citation type="submission" date="2016-03" db="EMBL/GenBank/DDBJ databases">
        <title>Draft genome sequence of Paenibacillus glacialis DSM 22343.</title>
        <authorList>
            <person name="Shin S.-K."/>
            <person name="Yi H."/>
        </authorList>
    </citation>
    <scope>NUCLEOTIDE SEQUENCE [LARGE SCALE GENOMIC DNA]</scope>
    <source>
        <strain evidence="6">NBRC 105008</strain>
    </source>
</reference>
<dbReference type="Proteomes" id="UP000182367">
    <property type="component" value="Unassembled WGS sequence"/>
</dbReference>
<evidence type="ECO:0000256" key="1">
    <source>
        <dbReference type="SAM" id="Coils"/>
    </source>
</evidence>
<evidence type="ECO:0000313" key="8">
    <source>
        <dbReference type="Proteomes" id="UP000321579"/>
    </source>
</evidence>
<dbReference type="PANTHER" id="PTHR32114">
    <property type="entry name" value="ABC TRANSPORTER ABCH.3"/>
    <property type="match status" value="1"/>
</dbReference>
<dbReference type="InterPro" id="IPR027417">
    <property type="entry name" value="P-loop_NTPase"/>
</dbReference>
<reference evidence="4" key="2">
    <citation type="submission" date="2016-03" db="EMBL/GenBank/DDBJ databases">
        <authorList>
            <person name="Ploux O."/>
        </authorList>
    </citation>
    <scope>NUCLEOTIDE SEQUENCE</scope>
    <source>
        <strain evidence="4">NBRC 105008</strain>
    </source>
</reference>
<evidence type="ECO:0000313" key="6">
    <source>
        <dbReference type="Proteomes" id="UP000093226"/>
    </source>
</evidence>
<accession>A0A1B9DKU4</accession>
<dbReference type="RefSeq" id="WP_066328847.1">
    <property type="nucleotide sequence ID" value="NZ_BJVF01000005.1"/>
</dbReference>
<reference evidence="3 8" key="4">
    <citation type="submission" date="2019-07" db="EMBL/GenBank/DDBJ databases">
        <title>Whole genome shotgun sequence of Flavobacterium glycines NBRC 105008.</title>
        <authorList>
            <person name="Hosoyama A."/>
            <person name="Uohara A."/>
            <person name="Ohji S."/>
            <person name="Ichikawa N."/>
        </authorList>
    </citation>
    <scope>NUCLEOTIDE SEQUENCE [LARGE SCALE GENOMIC DNA]</scope>
    <source>
        <strain evidence="3 8">NBRC 105008</strain>
    </source>
</reference>
<evidence type="ECO:0000313" key="7">
    <source>
        <dbReference type="Proteomes" id="UP000182367"/>
    </source>
</evidence>
<dbReference type="Gene3D" id="3.40.50.300">
    <property type="entry name" value="P-loop containing nucleotide triphosphate hydrolases"/>
    <property type="match status" value="1"/>
</dbReference>
<dbReference type="EMBL" id="BJVF01000005">
    <property type="protein sequence ID" value="GEL11641.1"/>
    <property type="molecule type" value="Genomic_DNA"/>
</dbReference>
<evidence type="ECO:0000313" key="5">
    <source>
        <dbReference type="EMBL" id="SDJ71899.1"/>
    </source>
</evidence>
<protein>
    <submittedName>
        <fullName evidence="5">Wobble nucleotide-excising tRNase</fullName>
    </submittedName>
</protein>
<evidence type="ECO:0000259" key="2">
    <source>
        <dbReference type="Pfam" id="PF13166"/>
    </source>
</evidence>